<dbReference type="InterPro" id="IPR014014">
    <property type="entry name" value="RNA_helicase_DEAD_Q_motif"/>
</dbReference>
<dbReference type="PROSITE" id="PS51192">
    <property type="entry name" value="HELICASE_ATP_BIND_1"/>
    <property type="match status" value="1"/>
</dbReference>
<feature type="domain" description="DEAD-box RNA helicase Q" evidence="14">
    <location>
        <begin position="115"/>
        <end position="143"/>
    </location>
</feature>
<keyword evidence="1 9" id="KW-0547">Nucleotide-binding</keyword>
<accession>A0AAW1RAW5</accession>
<evidence type="ECO:0000313" key="15">
    <source>
        <dbReference type="EMBL" id="KAK9830992.1"/>
    </source>
</evidence>
<evidence type="ECO:0000256" key="1">
    <source>
        <dbReference type="ARBA" id="ARBA00022741"/>
    </source>
</evidence>
<dbReference type="EMBL" id="JALJOU010000048">
    <property type="protein sequence ID" value="KAK9830992.1"/>
    <property type="molecule type" value="Genomic_DNA"/>
</dbReference>
<dbReference type="PROSITE" id="PS00039">
    <property type="entry name" value="DEAD_ATP_HELICASE"/>
    <property type="match status" value="1"/>
</dbReference>
<dbReference type="SMART" id="SM01178">
    <property type="entry name" value="DUF4217"/>
    <property type="match status" value="1"/>
</dbReference>
<feature type="region of interest" description="Disordered" evidence="11">
    <location>
        <begin position="77"/>
        <end position="96"/>
    </location>
</feature>
<comment type="function">
    <text evidence="10">RNA helicase.</text>
</comment>
<keyword evidence="2 9" id="KW-0378">Hydrolase</keyword>
<dbReference type="GO" id="GO:0016787">
    <property type="term" value="F:hydrolase activity"/>
    <property type="evidence" value="ECO:0007669"/>
    <property type="project" value="UniProtKB-KW"/>
</dbReference>
<evidence type="ECO:0000256" key="5">
    <source>
        <dbReference type="ARBA" id="ARBA00022884"/>
    </source>
</evidence>
<evidence type="ECO:0000259" key="14">
    <source>
        <dbReference type="PROSITE" id="PS51195"/>
    </source>
</evidence>
<comment type="catalytic activity">
    <reaction evidence="7 10">
        <text>ATP + H2O = ADP + phosphate + H(+)</text>
        <dbReference type="Rhea" id="RHEA:13065"/>
        <dbReference type="ChEBI" id="CHEBI:15377"/>
        <dbReference type="ChEBI" id="CHEBI:15378"/>
        <dbReference type="ChEBI" id="CHEBI:30616"/>
        <dbReference type="ChEBI" id="CHEBI:43474"/>
        <dbReference type="ChEBI" id="CHEBI:456216"/>
        <dbReference type="EC" id="3.6.4.13"/>
    </reaction>
</comment>
<dbReference type="Pfam" id="PF00270">
    <property type="entry name" value="DEAD"/>
    <property type="match status" value="1"/>
</dbReference>
<evidence type="ECO:0000259" key="13">
    <source>
        <dbReference type="PROSITE" id="PS51194"/>
    </source>
</evidence>
<feature type="compositionally biased region" description="Basic and acidic residues" evidence="11">
    <location>
        <begin position="606"/>
        <end position="615"/>
    </location>
</feature>
<evidence type="ECO:0000256" key="3">
    <source>
        <dbReference type="ARBA" id="ARBA00022806"/>
    </source>
</evidence>
<evidence type="ECO:0000256" key="9">
    <source>
        <dbReference type="RuleBase" id="RU000492"/>
    </source>
</evidence>
<dbReference type="GO" id="GO:0003724">
    <property type="term" value="F:RNA helicase activity"/>
    <property type="evidence" value="ECO:0007669"/>
    <property type="project" value="UniProtKB-EC"/>
</dbReference>
<comment type="domain">
    <text evidence="10">The Q motif is unique to and characteristic of the DEAD box family of RNA helicases and controls ATP binding and hydrolysis.</text>
</comment>
<evidence type="ECO:0000256" key="10">
    <source>
        <dbReference type="RuleBase" id="RU365068"/>
    </source>
</evidence>
<dbReference type="InterPro" id="IPR001650">
    <property type="entry name" value="Helicase_C-like"/>
</dbReference>
<dbReference type="SUPFAM" id="SSF52540">
    <property type="entry name" value="P-loop containing nucleoside triphosphate hydrolases"/>
    <property type="match status" value="1"/>
</dbReference>
<dbReference type="Pfam" id="PF00271">
    <property type="entry name" value="Helicase_C"/>
    <property type="match status" value="1"/>
</dbReference>
<evidence type="ECO:0000256" key="2">
    <source>
        <dbReference type="ARBA" id="ARBA00022801"/>
    </source>
</evidence>
<dbReference type="GO" id="GO:0005524">
    <property type="term" value="F:ATP binding"/>
    <property type="evidence" value="ECO:0007669"/>
    <property type="project" value="UniProtKB-UniRule"/>
</dbReference>
<keyword evidence="16" id="KW-1185">Reference proteome</keyword>
<feature type="region of interest" description="Disordered" evidence="11">
    <location>
        <begin position="1"/>
        <end position="66"/>
    </location>
</feature>
<evidence type="ECO:0000313" key="16">
    <source>
        <dbReference type="Proteomes" id="UP001445335"/>
    </source>
</evidence>
<keyword evidence="3 9" id="KW-0347">Helicase</keyword>
<dbReference type="InterPro" id="IPR044773">
    <property type="entry name" value="DDX18/Has1_DEADc"/>
</dbReference>
<evidence type="ECO:0000256" key="4">
    <source>
        <dbReference type="ARBA" id="ARBA00022840"/>
    </source>
</evidence>
<protein>
    <recommendedName>
        <fullName evidence="10">ATP-dependent RNA helicase</fullName>
        <ecNumber evidence="10">3.6.4.13</ecNumber>
    </recommendedName>
</protein>
<dbReference type="InterPro" id="IPR027417">
    <property type="entry name" value="P-loop_NTPase"/>
</dbReference>
<comment type="similarity">
    <text evidence="6">Belongs to the DEAD box helicase family. DDX18/HAS1 subfamily.</text>
</comment>
<name>A0AAW1RAW5_9CHLO</name>
<evidence type="ECO:0000256" key="7">
    <source>
        <dbReference type="ARBA" id="ARBA00047984"/>
    </source>
</evidence>
<dbReference type="CDD" id="cd18787">
    <property type="entry name" value="SF2_C_DEAD"/>
    <property type="match status" value="1"/>
</dbReference>
<evidence type="ECO:0000256" key="11">
    <source>
        <dbReference type="SAM" id="MobiDB-lite"/>
    </source>
</evidence>
<dbReference type="SMART" id="SM00490">
    <property type="entry name" value="HELICc"/>
    <property type="match status" value="1"/>
</dbReference>
<feature type="domain" description="Helicase ATP-binding" evidence="12">
    <location>
        <begin position="146"/>
        <end position="321"/>
    </location>
</feature>
<dbReference type="InterPro" id="IPR000629">
    <property type="entry name" value="RNA-helicase_DEAD-box_CS"/>
</dbReference>
<dbReference type="Gene3D" id="3.40.50.300">
    <property type="entry name" value="P-loop containing nucleotide triphosphate hydrolases"/>
    <property type="match status" value="2"/>
</dbReference>
<reference evidence="15 16" key="1">
    <citation type="journal article" date="2024" name="Nat. Commun.">
        <title>Phylogenomics reveals the evolutionary origins of lichenization in chlorophyte algae.</title>
        <authorList>
            <person name="Puginier C."/>
            <person name="Libourel C."/>
            <person name="Otte J."/>
            <person name="Skaloud P."/>
            <person name="Haon M."/>
            <person name="Grisel S."/>
            <person name="Petersen M."/>
            <person name="Berrin J.G."/>
            <person name="Delaux P.M."/>
            <person name="Dal Grande F."/>
            <person name="Keller J."/>
        </authorList>
    </citation>
    <scope>NUCLEOTIDE SEQUENCE [LARGE SCALE GENOMIC DNA]</scope>
    <source>
        <strain evidence="15 16">SAG 245.80</strain>
    </source>
</reference>
<feature type="domain" description="Helicase C-terminal" evidence="13">
    <location>
        <begin position="348"/>
        <end position="505"/>
    </location>
</feature>
<dbReference type="GO" id="GO:0003723">
    <property type="term" value="F:RNA binding"/>
    <property type="evidence" value="ECO:0007669"/>
    <property type="project" value="UniProtKB-UniRule"/>
</dbReference>
<evidence type="ECO:0000259" key="12">
    <source>
        <dbReference type="PROSITE" id="PS51192"/>
    </source>
</evidence>
<dbReference type="PROSITE" id="PS51195">
    <property type="entry name" value="Q_MOTIF"/>
    <property type="match status" value="1"/>
</dbReference>
<dbReference type="PANTHER" id="PTHR24031">
    <property type="entry name" value="RNA HELICASE"/>
    <property type="match status" value="1"/>
</dbReference>
<dbReference type="CDD" id="cd17942">
    <property type="entry name" value="DEADc_DDX18"/>
    <property type="match status" value="1"/>
</dbReference>
<evidence type="ECO:0000256" key="6">
    <source>
        <dbReference type="ARBA" id="ARBA00024357"/>
    </source>
</evidence>
<feature type="compositionally biased region" description="Low complexity" evidence="11">
    <location>
        <begin position="49"/>
        <end position="66"/>
    </location>
</feature>
<dbReference type="InterPro" id="IPR011545">
    <property type="entry name" value="DEAD/DEAH_box_helicase_dom"/>
</dbReference>
<dbReference type="AlphaFoldDB" id="A0AAW1RAW5"/>
<sequence length="615" mass="67716">MSAELSVKRKQAKRKAAVQPDTEPPGLTSVPANEPRPGPKKQKKRRVDLAPLDAPAQAAELHGAEAVAAELPSASAADLPAAGGPDPAQKKRKKSALAVVPERVEARVSGIMSASEFAGLELSAPTQAAVEKQGFRLMTEVQARTIPHLLAGRDVLGAAKTGSGKTLAFLIPCVELLHRARFMPRNGTGALVISPTRELAMQIYAVARDMLEAHSQTHGLVMGGANRRAEAERLAKGVNLLVATPGRLLDHLQNTAGFVYRNLACLVIDEADRILEIGFEEEMRQIVKLLPKDRQTMLFSATQTTKVEDLARLSFKRNPLYVGIDDTQAEATREGLEQGYCIVCSAQRFLLLFTFLKKNASKKVMVFFSSCAAVKYHAELLNYIDIPVKDIHGKQKQQRRTTTFHDFCKAETGALLCTDVAARGLDIPAVDWIIQYDPPDEPKEYIHRVGRTARGRSGRGRALLLLLPEEVGFLRYLRAARVPLNEYEFPTAKVANVQSQLERLVEKNYYLHQSAREAYRGYLLAYNSHQLKDAFNVHTLDLLAVARSFGFAHPPRVNLNLESKAAHKRKAVRRALEGAPPPPADYRRGKSGHAFSAANPYGAKPAGDKRQFVRM</sequence>
<feature type="compositionally biased region" description="Low complexity" evidence="11">
    <location>
        <begin position="77"/>
        <end position="87"/>
    </location>
</feature>
<feature type="region of interest" description="Disordered" evidence="11">
    <location>
        <begin position="576"/>
        <end position="615"/>
    </location>
</feature>
<keyword evidence="4 9" id="KW-0067">ATP-binding</keyword>
<gene>
    <name evidence="15" type="ORF">WJX81_006325</name>
</gene>
<evidence type="ECO:0000256" key="8">
    <source>
        <dbReference type="PROSITE-ProRule" id="PRU00552"/>
    </source>
</evidence>
<dbReference type="FunFam" id="3.40.50.300:FF:000379">
    <property type="entry name" value="RNA helicase"/>
    <property type="match status" value="1"/>
</dbReference>
<dbReference type="SMART" id="SM00487">
    <property type="entry name" value="DEXDc"/>
    <property type="match status" value="1"/>
</dbReference>
<feature type="short sequence motif" description="Q motif" evidence="8">
    <location>
        <begin position="115"/>
        <end position="143"/>
    </location>
</feature>
<dbReference type="Pfam" id="PF13959">
    <property type="entry name" value="CTE_SPB4"/>
    <property type="match status" value="1"/>
</dbReference>
<keyword evidence="5 10" id="KW-0694">RNA-binding</keyword>
<comment type="caution">
    <text evidence="15">The sequence shown here is derived from an EMBL/GenBank/DDBJ whole genome shotgun (WGS) entry which is preliminary data.</text>
</comment>
<dbReference type="Proteomes" id="UP001445335">
    <property type="component" value="Unassembled WGS sequence"/>
</dbReference>
<organism evidence="15 16">
    <name type="scientific">Elliptochloris bilobata</name>
    <dbReference type="NCBI Taxonomy" id="381761"/>
    <lineage>
        <taxon>Eukaryota</taxon>
        <taxon>Viridiplantae</taxon>
        <taxon>Chlorophyta</taxon>
        <taxon>core chlorophytes</taxon>
        <taxon>Trebouxiophyceae</taxon>
        <taxon>Trebouxiophyceae incertae sedis</taxon>
        <taxon>Elliptochloris clade</taxon>
        <taxon>Elliptochloris</taxon>
    </lineage>
</organism>
<dbReference type="InterPro" id="IPR025313">
    <property type="entry name" value="SPB4-like_CTE"/>
</dbReference>
<dbReference type="InterPro" id="IPR014001">
    <property type="entry name" value="Helicase_ATP-bd"/>
</dbReference>
<dbReference type="PROSITE" id="PS51194">
    <property type="entry name" value="HELICASE_CTER"/>
    <property type="match status" value="1"/>
</dbReference>
<proteinExistence type="inferred from homology"/>
<dbReference type="EC" id="3.6.4.13" evidence="10"/>